<dbReference type="SUPFAM" id="SSF48179">
    <property type="entry name" value="6-phosphogluconate dehydrogenase C-terminal domain-like"/>
    <property type="match status" value="1"/>
</dbReference>
<evidence type="ECO:0000259" key="6">
    <source>
        <dbReference type="Pfam" id="PF08546"/>
    </source>
</evidence>
<protein>
    <recommendedName>
        <fullName evidence="4">2-dehydropantoate 2-reductase</fullName>
        <ecNumber evidence="4">1.1.1.169</ecNumber>
    </recommendedName>
    <alternativeName>
        <fullName evidence="4">Ketopantoate reductase</fullName>
    </alternativeName>
</protein>
<comment type="function">
    <text evidence="4">Catalyzes the NADPH-dependent reduction of ketopantoate into pantoic acid.</text>
</comment>
<dbReference type="InterPro" id="IPR051402">
    <property type="entry name" value="KPR-Related"/>
</dbReference>
<dbReference type="InterPro" id="IPR013328">
    <property type="entry name" value="6PGD_dom2"/>
</dbReference>
<sequence>MSSTAANIVVFGTGAVGCIYAALLQRGGANVTTVCRTNYSAVKNNGIFVRSIKWGHIRTRPNTVRTCQEAQSYGPFDYALVCSKAFPGVAQMIKDVVTPTRTAIVLAQNGIAIEEDYRELYPSNPIISGVVYLPTTQVEPGIVEHGTPLEEFEIGTFPFDAPREHKDAAERLSRLFAAGGAKAPVHEDIQVRRWNKLSLNACFNPITALTLCDDANYLRSSGYAVDMAKEVMREVGRVATKAGYANAITDKETEQHMARHLDRLKTGGKEPSMLVDIRHGRNIEVEAILGNAVRKAGELGVEAPYLKMLYVLAKARDFATSKSEEDGWRPIATVG</sequence>
<comment type="similarity">
    <text evidence="1 4">Belongs to the ketopantoate reductase family.</text>
</comment>
<proteinExistence type="inferred from homology"/>
<keyword evidence="3 4" id="KW-0560">Oxidoreductase</keyword>
<feature type="domain" description="Ketopantoate reductase N-terminal" evidence="5">
    <location>
        <begin position="8"/>
        <end position="157"/>
    </location>
</feature>
<dbReference type="EC" id="1.1.1.169" evidence="4"/>
<comment type="caution">
    <text evidence="7">The sequence shown here is derived from an EMBL/GenBank/DDBJ whole genome shotgun (WGS) entry which is preliminary data.</text>
</comment>
<dbReference type="EMBL" id="JAXOVC010000005">
    <property type="protein sequence ID" value="KAK4501289.1"/>
    <property type="molecule type" value="Genomic_DNA"/>
</dbReference>
<dbReference type="InterPro" id="IPR036291">
    <property type="entry name" value="NAD(P)-bd_dom_sf"/>
</dbReference>
<dbReference type="InterPro" id="IPR008927">
    <property type="entry name" value="6-PGluconate_DH-like_C_sf"/>
</dbReference>
<evidence type="ECO:0000313" key="8">
    <source>
        <dbReference type="Proteomes" id="UP001305779"/>
    </source>
</evidence>
<dbReference type="Gene3D" id="1.10.1040.10">
    <property type="entry name" value="N-(1-d-carboxylethyl)-l-norvaline Dehydrogenase, domain 2"/>
    <property type="match status" value="1"/>
</dbReference>
<dbReference type="NCBIfam" id="TIGR00745">
    <property type="entry name" value="apbA_panE"/>
    <property type="match status" value="1"/>
</dbReference>
<evidence type="ECO:0000313" key="7">
    <source>
        <dbReference type="EMBL" id="KAK4501289.1"/>
    </source>
</evidence>
<evidence type="ECO:0000256" key="4">
    <source>
        <dbReference type="RuleBase" id="RU362068"/>
    </source>
</evidence>
<evidence type="ECO:0000256" key="3">
    <source>
        <dbReference type="ARBA" id="ARBA00023002"/>
    </source>
</evidence>
<feature type="domain" description="Ketopantoate reductase C-terminal" evidence="6">
    <location>
        <begin position="188"/>
        <end position="316"/>
    </location>
</feature>
<gene>
    <name evidence="7" type="ORF">PRZ48_007096</name>
</gene>
<dbReference type="SUPFAM" id="SSF51735">
    <property type="entry name" value="NAD(P)-binding Rossmann-fold domains"/>
    <property type="match status" value="1"/>
</dbReference>
<evidence type="ECO:0000259" key="5">
    <source>
        <dbReference type="Pfam" id="PF02558"/>
    </source>
</evidence>
<dbReference type="Proteomes" id="UP001305779">
    <property type="component" value="Unassembled WGS sequence"/>
</dbReference>
<comment type="catalytic activity">
    <reaction evidence="4">
        <text>(R)-pantoate + NADP(+) = 2-dehydropantoate + NADPH + H(+)</text>
        <dbReference type="Rhea" id="RHEA:16233"/>
        <dbReference type="ChEBI" id="CHEBI:11561"/>
        <dbReference type="ChEBI" id="CHEBI:15378"/>
        <dbReference type="ChEBI" id="CHEBI:15980"/>
        <dbReference type="ChEBI" id="CHEBI:57783"/>
        <dbReference type="ChEBI" id="CHEBI:58349"/>
        <dbReference type="EC" id="1.1.1.169"/>
    </reaction>
</comment>
<evidence type="ECO:0000256" key="1">
    <source>
        <dbReference type="ARBA" id="ARBA00007870"/>
    </source>
</evidence>
<dbReference type="PANTHER" id="PTHR21708:SF30">
    <property type="entry name" value="2-DEHYDROPANTOATE 2-REDUCTASE-RELATED"/>
    <property type="match status" value="1"/>
</dbReference>
<dbReference type="InterPro" id="IPR003710">
    <property type="entry name" value="ApbA"/>
</dbReference>
<keyword evidence="2 4" id="KW-0521">NADP</keyword>
<evidence type="ECO:0000256" key="2">
    <source>
        <dbReference type="ARBA" id="ARBA00022857"/>
    </source>
</evidence>
<dbReference type="Pfam" id="PF02558">
    <property type="entry name" value="ApbA"/>
    <property type="match status" value="1"/>
</dbReference>
<dbReference type="InterPro" id="IPR013752">
    <property type="entry name" value="KPA_reductase"/>
</dbReference>
<dbReference type="PANTHER" id="PTHR21708">
    <property type="entry name" value="PROBABLE 2-DEHYDROPANTOATE 2-REDUCTASE"/>
    <property type="match status" value="1"/>
</dbReference>
<dbReference type="InterPro" id="IPR013332">
    <property type="entry name" value="KPR_N"/>
</dbReference>
<dbReference type="Pfam" id="PF08546">
    <property type="entry name" value="ApbA_C"/>
    <property type="match status" value="1"/>
</dbReference>
<keyword evidence="8" id="KW-1185">Reference proteome</keyword>
<name>A0ABR0EIE6_ZASCE</name>
<reference evidence="7 8" key="1">
    <citation type="journal article" date="2023" name="G3 (Bethesda)">
        <title>A chromosome-level genome assembly of Zasmidium syzygii isolated from banana leaves.</title>
        <authorList>
            <person name="van Westerhoven A.C."/>
            <person name="Mehrabi R."/>
            <person name="Talebi R."/>
            <person name="Steentjes M.B.F."/>
            <person name="Corcolon B."/>
            <person name="Chong P.A."/>
            <person name="Kema G.H.J."/>
            <person name="Seidl M.F."/>
        </authorList>
    </citation>
    <scope>NUCLEOTIDE SEQUENCE [LARGE SCALE GENOMIC DNA]</scope>
    <source>
        <strain evidence="7 8">P124</strain>
    </source>
</reference>
<organism evidence="7 8">
    <name type="scientific">Zasmidium cellare</name>
    <name type="common">Wine cellar mold</name>
    <name type="synonym">Racodium cellare</name>
    <dbReference type="NCBI Taxonomy" id="395010"/>
    <lineage>
        <taxon>Eukaryota</taxon>
        <taxon>Fungi</taxon>
        <taxon>Dikarya</taxon>
        <taxon>Ascomycota</taxon>
        <taxon>Pezizomycotina</taxon>
        <taxon>Dothideomycetes</taxon>
        <taxon>Dothideomycetidae</taxon>
        <taxon>Mycosphaerellales</taxon>
        <taxon>Mycosphaerellaceae</taxon>
        <taxon>Zasmidium</taxon>
    </lineage>
</organism>
<dbReference type="Gene3D" id="3.40.50.720">
    <property type="entry name" value="NAD(P)-binding Rossmann-like Domain"/>
    <property type="match status" value="1"/>
</dbReference>
<accession>A0ABR0EIE6</accession>